<reference evidence="3" key="1">
    <citation type="submission" date="2016-10" db="EMBL/GenBank/DDBJ databases">
        <authorList>
            <person name="Varghese N."/>
            <person name="Submissions S."/>
        </authorList>
    </citation>
    <scope>NUCLEOTIDE SEQUENCE [LARGE SCALE GENOMIC DNA]</scope>
    <source>
        <strain evidence="3">CGMCC 1.8895</strain>
    </source>
</reference>
<feature type="transmembrane region" description="Helical" evidence="1">
    <location>
        <begin position="9"/>
        <end position="33"/>
    </location>
</feature>
<feature type="transmembrane region" description="Helical" evidence="1">
    <location>
        <begin position="62"/>
        <end position="80"/>
    </location>
</feature>
<feature type="transmembrane region" description="Helical" evidence="1">
    <location>
        <begin position="298"/>
        <end position="317"/>
    </location>
</feature>
<gene>
    <name evidence="2" type="ORF">SAMN05216216_10981</name>
</gene>
<feature type="transmembrane region" description="Helical" evidence="1">
    <location>
        <begin position="92"/>
        <end position="117"/>
    </location>
</feature>
<dbReference type="STRING" id="576118.SAMN05216216_10981"/>
<evidence type="ECO:0000256" key="1">
    <source>
        <dbReference type="SAM" id="Phobius"/>
    </source>
</evidence>
<feature type="transmembrane region" description="Helical" evidence="1">
    <location>
        <begin position="156"/>
        <end position="180"/>
    </location>
</feature>
<dbReference type="EMBL" id="FNFY01000009">
    <property type="protein sequence ID" value="SDK78118.1"/>
    <property type="molecule type" value="Genomic_DNA"/>
</dbReference>
<feature type="transmembrane region" description="Helical" evidence="1">
    <location>
        <begin position="257"/>
        <end position="278"/>
    </location>
</feature>
<dbReference type="GO" id="GO:0015813">
    <property type="term" value="P:L-glutamate transmembrane transport"/>
    <property type="evidence" value="ECO:0007669"/>
    <property type="project" value="InterPro"/>
</dbReference>
<evidence type="ECO:0000313" key="2">
    <source>
        <dbReference type="EMBL" id="SDK78118.1"/>
    </source>
</evidence>
<proteinExistence type="predicted"/>
<keyword evidence="3" id="KW-1185">Reference proteome</keyword>
<dbReference type="Proteomes" id="UP000199008">
    <property type="component" value="Unassembled WGS sequence"/>
</dbReference>
<feature type="transmembrane region" description="Helical" evidence="1">
    <location>
        <begin position="323"/>
        <end position="346"/>
    </location>
</feature>
<organism evidence="2 3">
    <name type="scientific">Lacicoccus qingdaonensis</name>
    <dbReference type="NCBI Taxonomy" id="576118"/>
    <lineage>
        <taxon>Bacteria</taxon>
        <taxon>Bacillati</taxon>
        <taxon>Bacillota</taxon>
        <taxon>Bacilli</taxon>
        <taxon>Bacillales</taxon>
        <taxon>Salinicoccaceae</taxon>
        <taxon>Lacicoccus</taxon>
    </lineage>
</organism>
<dbReference type="GO" id="GO:0016020">
    <property type="term" value="C:membrane"/>
    <property type="evidence" value="ECO:0007669"/>
    <property type="project" value="InterPro"/>
</dbReference>
<keyword evidence="1" id="KW-0812">Transmembrane</keyword>
<dbReference type="Pfam" id="PF03616">
    <property type="entry name" value="Glt_symporter"/>
    <property type="match status" value="1"/>
</dbReference>
<dbReference type="PANTHER" id="PTHR36178:SF1">
    <property type="entry name" value="SODIUM_GLUTAMATE SYMPORTER"/>
    <property type="match status" value="1"/>
</dbReference>
<dbReference type="GO" id="GO:0015501">
    <property type="term" value="F:glutamate:sodium symporter activity"/>
    <property type="evidence" value="ECO:0007669"/>
    <property type="project" value="InterPro"/>
</dbReference>
<dbReference type="InterPro" id="IPR004445">
    <property type="entry name" value="GltS"/>
</dbReference>
<keyword evidence="1" id="KW-1133">Transmembrane helix</keyword>
<feature type="transmembrane region" description="Helical" evidence="1">
    <location>
        <begin position="224"/>
        <end position="245"/>
    </location>
</feature>
<keyword evidence="1" id="KW-0472">Membrane</keyword>
<protein>
    <submittedName>
        <fullName evidence="2">Glutamate:Na+ symporter, ESS family</fullName>
    </submittedName>
</protein>
<feature type="transmembrane region" description="Helical" evidence="1">
    <location>
        <begin position="392"/>
        <end position="413"/>
    </location>
</feature>
<name>A0A1G9EPX0_9BACL</name>
<evidence type="ECO:0000313" key="3">
    <source>
        <dbReference type="Proteomes" id="UP000199008"/>
    </source>
</evidence>
<accession>A0A1G9EPX0</accession>
<dbReference type="PANTHER" id="PTHR36178">
    <property type="entry name" value="SLR0625 PROTEIN"/>
    <property type="match status" value="1"/>
</dbReference>
<sequence>MHSEWMQNLFLPASVIGGFLALILGPEALGLLLRNFTGDDSFWANGFVTEEIMEVWSELPGLLINVVFATLFIGTVLPNLQRVWDVGGPQLAFGWTLGWGQYVIGLLLAMLILVPFYDMPVWVGTLIEIGFEGGHGTAAGLQGTFEELGFPEAYDLAIGLATVGILTGVIVGIAFVNWGVRKKHAKVIKDVEGMSAIQKSGVVEPDSRGDAGKLTVRPESIDTLSFHFTIVGVSILVGYIILQSITWLEMTLFGSDFMTYVPLFPLAMIGGLIVQVFVSRFDKLKLIDRETVIRIQGFSLDFLIVSAIATVSLQVIGEYLVPFLILAAGGIMWNVIGFFVFGPWMLPDYWLERAVGDFGQSTGVTATGLMLIRVADPEMKSPAVEGFGYKQLVFEPFLGGGLVTALSAPLVFMWGPWPFLIFSSVMLLIGLLAGLLYFGKRKPKYD</sequence>
<dbReference type="AlphaFoldDB" id="A0A1G9EPX0"/>
<feature type="transmembrane region" description="Helical" evidence="1">
    <location>
        <begin position="419"/>
        <end position="438"/>
    </location>
</feature>